<dbReference type="OrthoDB" id="9801753at2"/>
<feature type="transmembrane region" description="Helical" evidence="2">
    <location>
        <begin position="60"/>
        <end position="85"/>
    </location>
</feature>
<comment type="caution">
    <text evidence="3">The sequence shown here is derived from an EMBL/GenBank/DDBJ whole genome shotgun (WGS) entry which is preliminary data.</text>
</comment>
<dbReference type="AlphaFoldDB" id="A0A315XZT2"/>
<reference evidence="3 4" key="1">
    <citation type="submission" date="2018-05" db="EMBL/GenBank/DDBJ databases">
        <title>The Hungate 1000. A catalogue of reference genomes from the rumen microbiome.</title>
        <authorList>
            <person name="Kelly W."/>
        </authorList>
    </citation>
    <scope>NUCLEOTIDE SEQUENCE [LARGE SCALE GENOMIC DNA]</scope>
    <source>
        <strain evidence="3 4">SAb67</strain>
    </source>
</reference>
<evidence type="ECO:0000313" key="3">
    <source>
        <dbReference type="EMBL" id="PWJ12244.1"/>
    </source>
</evidence>
<organism evidence="3 4">
    <name type="scientific">Ruminococcus flavefaciens</name>
    <dbReference type="NCBI Taxonomy" id="1265"/>
    <lineage>
        <taxon>Bacteria</taxon>
        <taxon>Bacillati</taxon>
        <taxon>Bacillota</taxon>
        <taxon>Clostridia</taxon>
        <taxon>Eubacteriales</taxon>
        <taxon>Oscillospiraceae</taxon>
        <taxon>Ruminococcus</taxon>
    </lineage>
</organism>
<proteinExistence type="predicted"/>
<keyword evidence="2" id="KW-0812">Transmembrane</keyword>
<dbReference type="SMART" id="SM01234">
    <property type="entry name" value="Haemolytic"/>
    <property type="match status" value="1"/>
</dbReference>
<dbReference type="InterPro" id="IPR002696">
    <property type="entry name" value="Membr_insert_effic_factor_YidD"/>
</dbReference>
<protein>
    <submittedName>
        <fullName evidence="3">Putative component of membrane protein insertase Oxa1/YidC/SpoIIIJ protein YidD</fullName>
    </submittedName>
</protein>
<keyword evidence="1 2" id="KW-0472">Membrane</keyword>
<sequence>MTDEEIIEAFRNKRKDDIKKAVIRPKFGLYKEALQIVIFSLLIALTVIFCRSLRTWQYTILLTVVILLFLITQTKNIILLMIFMYQRFAPKTIRAACLFTPSCSEYMRISVLKYGVFKGVKKGFRRLRRCRPPNGGLDEP</sequence>
<dbReference type="Proteomes" id="UP000245720">
    <property type="component" value="Unassembled WGS sequence"/>
</dbReference>
<name>A0A315XZT2_RUMFL</name>
<accession>A0A315XZT2</accession>
<dbReference type="EMBL" id="QGDI01000007">
    <property type="protein sequence ID" value="PWJ12244.1"/>
    <property type="molecule type" value="Genomic_DNA"/>
</dbReference>
<keyword evidence="2" id="KW-1133">Transmembrane helix</keyword>
<dbReference type="RefSeq" id="WP_109726703.1">
    <property type="nucleotide sequence ID" value="NZ_QGDI01000007.1"/>
</dbReference>
<evidence type="ECO:0000256" key="2">
    <source>
        <dbReference type="SAM" id="Phobius"/>
    </source>
</evidence>
<dbReference type="NCBIfam" id="TIGR00278">
    <property type="entry name" value="membrane protein insertion efficiency factor YidD"/>
    <property type="match status" value="1"/>
</dbReference>
<dbReference type="PANTHER" id="PTHR33383">
    <property type="entry name" value="MEMBRANE PROTEIN INSERTION EFFICIENCY FACTOR-RELATED"/>
    <property type="match status" value="1"/>
</dbReference>
<evidence type="ECO:0000256" key="1">
    <source>
        <dbReference type="ARBA" id="ARBA00023136"/>
    </source>
</evidence>
<gene>
    <name evidence="3" type="ORF">IE37_01934</name>
</gene>
<dbReference type="PANTHER" id="PTHR33383:SF1">
    <property type="entry name" value="MEMBRANE PROTEIN INSERTION EFFICIENCY FACTOR-RELATED"/>
    <property type="match status" value="1"/>
</dbReference>
<dbReference type="Pfam" id="PF01809">
    <property type="entry name" value="YidD"/>
    <property type="match status" value="1"/>
</dbReference>
<evidence type="ECO:0000313" key="4">
    <source>
        <dbReference type="Proteomes" id="UP000245720"/>
    </source>
</evidence>
<feature type="transmembrane region" description="Helical" evidence="2">
    <location>
        <begin position="33"/>
        <end position="54"/>
    </location>
</feature>